<feature type="compositionally biased region" description="Basic and acidic residues" evidence="2">
    <location>
        <begin position="242"/>
        <end position="261"/>
    </location>
</feature>
<sequence length="272" mass="31594">MKNNMKHFWYVIMIQLVMLNVVQAQSYKSQLAAGNQSFGVKNYTKAEQTYRKASAKEKQNTAALYNKANSIYRLQSMNEAVASYQTALKSAKTKEEKHQIFHNMGNAFMKLKDYGSAVEAYKNALRNNPNDEKTRYNYALAKKMQKENPDQNKDNKDNKQNQDQNKDKNKQDKNDDSNKDQKDPNKKDDQNKDKKDDKGDQDKKDQQNKGGKGDQDKEQPKPNPQQQKQNQSKQQMENILKALDEHEKGVRERIQGREQKGKPVTTPTQKDW</sequence>
<dbReference type="SUPFAM" id="SSF48452">
    <property type="entry name" value="TPR-like"/>
    <property type="match status" value="1"/>
</dbReference>
<dbReference type="EMBL" id="CP102382">
    <property type="protein sequence ID" value="UUV22475.1"/>
    <property type="molecule type" value="Genomic_DNA"/>
</dbReference>
<keyword evidence="3" id="KW-0732">Signal</keyword>
<evidence type="ECO:0000256" key="3">
    <source>
        <dbReference type="SAM" id="SignalP"/>
    </source>
</evidence>
<feature type="repeat" description="TPR" evidence="1">
    <location>
        <begin position="98"/>
        <end position="131"/>
    </location>
</feature>
<dbReference type="SMART" id="SM00028">
    <property type="entry name" value="TPR"/>
    <property type="match status" value="3"/>
</dbReference>
<gene>
    <name evidence="4" type="ORF">NPX36_05390</name>
</gene>
<evidence type="ECO:0000313" key="4">
    <source>
        <dbReference type="EMBL" id="UUV22475.1"/>
    </source>
</evidence>
<evidence type="ECO:0000256" key="1">
    <source>
        <dbReference type="PROSITE-ProRule" id="PRU00339"/>
    </source>
</evidence>
<dbReference type="Gene3D" id="1.25.40.10">
    <property type="entry name" value="Tetratricopeptide repeat domain"/>
    <property type="match status" value="2"/>
</dbReference>
<feature type="signal peptide" evidence="3">
    <location>
        <begin position="1"/>
        <end position="24"/>
    </location>
</feature>
<feature type="compositionally biased region" description="Low complexity" evidence="2">
    <location>
        <begin position="224"/>
        <end position="235"/>
    </location>
</feature>
<name>A0ABY5NV53_9FLAO</name>
<dbReference type="Pfam" id="PF00515">
    <property type="entry name" value="TPR_1"/>
    <property type="match status" value="1"/>
</dbReference>
<dbReference type="Proteomes" id="UP001317001">
    <property type="component" value="Chromosome"/>
</dbReference>
<keyword evidence="5" id="KW-1185">Reference proteome</keyword>
<dbReference type="InterPro" id="IPR019734">
    <property type="entry name" value="TPR_rpt"/>
</dbReference>
<dbReference type="PROSITE" id="PS50293">
    <property type="entry name" value="TPR_REGION"/>
    <property type="match status" value="1"/>
</dbReference>
<dbReference type="Pfam" id="PF13432">
    <property type="entry name" value="TPR_16"/>
    <property type="match status" value="1"/>
</dbReference>
<feature type="region of interest" description="Disordered" evidence="2">
    <location>
        <begin position="145"/>
        <end position="272"/>
    </location>
</feature>
<organism evidence="4 5">
    <name type="scientific">Paenimyroides aestuarii</name>
    <dbReference type="NCBI Taxonomy" id="2968490"/>
    <lineage>
        <taxon>Bacteria</taxon>
        <taxon>Pseudomonadati</taxon>
        <taxon>Bacteroidota</taxon>
        <taxon>Flavobacteriia</taxon>
        <taxon>Flavobacteriales</taxon>
        <taxon>Flavobacteriaceae</taxon>
        <taxon>Paenimyroides</taxon>
    </lineage>
</organism>
<keyword evidence="1" id="KW-0802">TPR repeat</keyword>
<proteinExistence type="predicted"/>
<dbReference type="RefSeq" id="WP_257500392.1">
    <property type="nucleotide sequence ID" value="NZ_CP102382.1"/>
</dbReference>
<evidence type="ECO:0000313" key="5">
    <source>
        <dbReference type="Proteomes" id="UP001317001"/>
    </source>
</evidence>
<feature type="compositionally biased region" description="Basic and acidic residues" evidence="2">
    <location>
        <begin position="145"/>
        <end position="220"/>
    </location>
</feature>
<dbReference type="InterPro" id="IPR011990">
    <property type="entry name" value="TPR-like_helical_dom_sf"/>
</dbReference>
<evidence type="ECO:0000256" key="2">
    <source>
        <dbReference type="SAM" id="MobiDB-lite"/>
    </source>
</evidence>
<feature type="chain" id="PRO_5047469445" evidence="3">
    <location>
        <begin position="25"/>
        <end position="272"/>
    </location>
</feature>
<reference evidence="4 5" key="1">
    <citation type="submission" date="2022-08" db="EMBL/GenBank/DDBJ databases">
        <title>Myroides zhujiangensis sp. nov., a novel bacterium isolated from sediment in the Pearl River Estuary.</title>
        <authorList>
            <person name="Cui L."/>
        </authorList>
    </citation>
    <scope>NUCLEOTIDE SEQUENCE [LARGE SCALE GENOMIC DNA]</scope>
    <source>
        <strain evidence="4 5">SCSIO 72103</strain>
    </source>
</reference>
<dbReference type="PROSITE" id="PS50005">
    <property type="entry name" value="TPR"/>
    <property type="match status" value="1"/>
</dbReference>
<protein>
    <submittedName>
        <fullName evidence="4">Tetratricopeptide repeat protein</fullName>
    </submittedName>
</protein>
<accession>A0ABY5NV53</accession>